<reference evidence="3" key="1">
    <citation type="submission" date="2016-10" db="EMBL/GenBank/DDBJ databases">
        <authorList>
            <person name="Varghese N."/>
            <person name="Submissions S."/>
        </authorList>
    </citation>
    <scope>NUCLEOTIDE SEQUENCE [LARGE SCALE GENOMIC DNA]</scope>
    <source>
        <strain evidence="3">DSM 17044</strain>
    </source>
</reference>
<dbReference type="InterPro" id="IPR013783">
    <property type="entry name" value="Ig-like_fold"/>
</dbReference>
<dbReference type="Proteomes" id="UP000182719">
    <property type="component" value="Unassembled WGS sequence"/>
</dbReference>
<accession>A0A1H7Q8L3</accession>
<dbReference type="AlphaFoldDB" id="A0A1H7Q8L3"/>
<name>A0A1H7Q8L3_STIAU</name>
<evidence type="ECO:0000256" key="1">
    <source>
        <dbReference type="SAM" id="SignalP"/>
    </source>
</evidence>
<dbReference type="OrthoDB" id="5512240at2"/>
<evidence type="ECO:0000313" key="2">
    <source>
        <dbReference type="EMBL" id="SEL44139.1"/>
    </source>
</evidence>
<keyword evidence="3" id="KW-1185">Reference proteome</keyword>
<sequence length="711" mass="74481">MALTRSPFASHLSSYVLALATLLAGVLAGCGDDSPPPPAAARANIQAEFPQGASTAEVTRVHVELRESGAATSIGLELSREDTTWKGSVDTLVPGKNYVLEGTAFNAASELLFRGEAGPISASAGGTVSVVLPLQPRTPPSPNKAPVIDTVSLSAEQVSGGGTVTAGLTAHDPEASTLTFSWVANQGVLQAPRNTASSSEVDWTAPPCIDGEVTLTAAVTDAAGAVTQRHFSIRARPGAACGDTTVHGVRNIHHVSSNGSIQEVPWPATATLGAWVPNADGIGYTWHAATSSTDGTFQIPGVASGPYLLQDNTAYMWTSSRTPDLSRATLGRPGVPSEPEGTQLTFQLSGLSPWQTGEDLQLHSPETGLSYFSLSCTNPYVSGPAVGETVFNSTVNYTVSFRNCGSHPIRFDPAAGDTLYATQFVSRLDEGGTQSFLELRRGVQVAAPTAKNGTLLLSATLAPLPTTSHSVSYGTASFEALALAAHPTATLDANRIFLGTLPAYTRFGAYVGWPDLVQATWPLNRGTFQAALTFGNPYPATWDRFITALTSSRISYSVDLPDGGTATPLLHLVATYAQEPLSASGTSTLTAQVGPPRDVRLNQTVATTPLTGVGLAPLASWTAPALGTPHYYSLRLYELSANAAKKTRRQLVASFLTDQTQIRLPPGPLMQDKSYYLEVTAIFSPGTSTGKPFLLAPVFHSASAVTSRFQP</sequence>
<dbReference type="Gene3D" id="2.60.40.10">
    <property type="entry name" value="Immunoglobulins"/>
    <property type="match status" value="1"/>
</dbReference>
<gene>
    <name evidence="2" type="ORF">SAMN05444354_10647</name>
</gene>
<dbReference type="RefSeq" id="WP_143101420.1">
    <property type="nucleotide sequence ID" value="NZ_FOAP01000006.1"/>
</dbReference>
<dbReference type="PROSITE" id="PS51257">
    <property type="entry name" value="PROKAR_LIPOPROTEIN"/>
    <property type="match status" value="1"/>
</dbReference>
<keyword evidence="1" id="KW-0732">Signal</keyword>
<dbReference type="EMBL" id="FOAP01000006">
    <property type="protein sequence ID" value="SEL44139.1"/>
    <property type="molecule type" value="Genomic_DNA"/>
</dbReference>
<evidence type="ECO:0000313" key="3">
    <source>
        <dbReference type="Proteomes" id="UP000182719"/>
    </source>
</evidence>
<proteinExistence type="predicted"/>
<organism evidence="2 3">
    <name type="scientific">Stigmatella aurantiaca</name>
    <dbReference type="NCBI Taxonomy" id="41"/>
    <lineage>
        <taxon>Bacteria</taxon>
        <taxon>Pseudomonadati</taxon>
        <taxon>Myxococcota</taxon>
        <taxon>Myxococcia</taxon>
        <taxon>Myxococcales</taxon>
        <taxon>Cystobacterineae</taxon>
        <taxon>Archangiaceae</taxon>
        <taxon>Stigmatella</taxon>
    </lineage>
</organism>
<protein>
    <submittedName>
        <fullName evidence="2">Uncharacterized protein</fullName>
    </submittedName>
</protein>
<feature type="signal peptide" evidence="1">
    <location>
        <begin position="1"/>
        <end position="28"/>
    </location>
</feature>
<feature type="chain" id="PRO_5010212987" evidence="1">
    <location>
        <begin position="29"/>
        <end position="711"/>
    </location>
</feature>